<evidence type="ECO:0000259" key="3">
    <source>
        <dbReference type="Pfam" id="PF13400"/>
    </source>
</evidence>
<dbReference type="EMBL" id="BONF01000038">
    <property type="protein sequence ID" value="GIF84506.1"/>
    <property type="molecule type" value="Genomic_DNA"/>
</dbReference>
<reference evidence="4 5" key="1">
    <citation type="submission" date="2021-01" db="EMBL/GenBank/DDBJ databases">
        <title>Whole genome shotgun sequence of Catellatospora bangladeshensis NBRC 107357.</title>
        <authorList>
            <person name="Komaki H."/>
            <person name="Tamura T."/>
        </authorList>
    </citation>
    <scope>NUCLEOTIDE SEQUENCE [LARGE SCALE GENOMIC DNA]</scope>
    <source>
        <strain evidence="4 5">NBRC 107357</strain>
    </source>
</reference>
<feature type="domain" description="Putative Flp pilus-assembly TadG-like N-terminal" evidence="3">
    <location>
        <begin position="15"/>
        <end position="61"/>
    </location>
</feature>
<evidence type="ECO:0000256" key="1">
    <source>
        <dbReference type="SAM" id="MobiDB-lite"/>
    </source>
</evidence>
<name>A0A8J3NLW2_9ACTN</name>
<dbReference type="RefSeq" id="WP_203752883.1">
    <property type="nucleotide sequence ID" value="NZ_BONF01000038.1"/>
</dbReference>
<keyword evidence="2" id="KW-1133">Transmembrane helix</keyword>
<keyword evidence="2" id="KW-0472">Membrane</keyword>
<keyword evidence="5" id="KW-1185">Reference proteome</keyword>
<evidence type="ECO:0000313" key="5">
    <source>
        <dbReference type="Proteomes" id="UP000601223"/>
    </source>
</evidence>
<organism evidence="4 5">
    <name type="scientific">Catellatospora bangladeshensis</name>
    <dbReference type="NCBI Taxonomy" id="310355"/>
    <lineage>
        <taxon>Bacteria</taxon>
        <taxon>Bacillati</taxon>
        <taxon>Actinomycetota</taxon>
        <taxon>Actinomycetes</taxon>
        <taxon>Micromonosporales</taxon>
        <taxon>Micromonosporaceae</taxon>
        <taxon>Catellatospora</taxon>
    </lineage>
</organism>
<evidence type="ECO:0000256" key="2">
    <source>
        <dbReference type="SAM" id="Phobius"/>
    </source>
</evidence>
<sequence length="382" mass="38888">MSRLRIRGRRRDAGAVATIVAILLAGGVLLGMTALVVDIGQLYAEREELQSGADAAAMAVALDCAQRGDVTRGNECLAAASTVPGYADRNARDGDSAIVRVCGSDSRLAPCSSVPGGSLADCIGTIPAGATYVEVRTKTETNGGDYIYPASFAQTLVDGYSGTTVGACSRVGWGSPGVGVALTFCLTEWNDATGSGGNLAPAPPAVPAGSYEVVLRTKSPGGGKGGGPADPCEKKKSGADLPGDFGWTDTPDAATCQTLISSAGMYDVDPGNDVVKSCEAVFVAARTNRTPIIVPIYNEATGTGSKGVYRLEGFAAFVITGWGNLFPGVKDADSTLTSKSAKSLCPSGDVCVFGYFTNALLPWSGGFSSTTNYGATVIKTIG</sequence>
<gene>
    <name evidence="4" type="ORF">Cba03nite_58550</name>
</gene>
<dbReference type="Pfam" id="PF13400">
    <property type="entry name" value="Tad"/>
    <property type="match status" value="1"/>
</dbReference>
<dbReference type="AlphaFoldDB" id="A0A8J3NLW2"/>
<keyword evidence="2" id="KW-0812">Transmembrane</keyword>
<evidence type="ECO:0000313" key="4">
    <source>
        <dbReference type="EMBL" id="GIF84506.1"/>
    </source>
</evidence>
<proteinExistence type="predicted"/>
<feature type="transmembrane region" description="Helical" evidence="2">
    <location>
        <begin position="12"/>
        <end position="37"/>
    </location>
</feature>
<dbReference type="InterPro" id="IPR028087">
    <property type="entry name" value="Tad_N"/>
</dbReference>
<accession>A0A8J3NLW2</accession>
<feature type="region of interest" description="Disordered" evidence="1">
    <location>
        <begin position="216"/>
        <end position="240"/>
    </location>
</feature>
<dbReference type="Proteomes" id="UP000601223">
    <property type="component" value="Unassembled WGS sequence"/>
</dbReference>
<protein>
    <recommendedName>
        <fullName evidence="3">Putative Flp pilus-assembly TadG-like N-terminal domain-containing protein</fullName>
    </recommendedName>
</protein>
<comment type="caution">
    <text evidence="4">The sequence shown here is derived from an EMBL/GenBank/DDBJ whole genome shotgun (WGS) entry which is preliminary data.</text>
</comment>